<reference evidence="2 3" key="1">
    <citation type="submission" date="2024-01" db="EMBL/GenBank/DDBJ databases">
        <title>Genome assemblies of Stephania.</title>
        <authorList>
            <person name="Yang L."/>
        </authorList>
    </citation>
    <scope>NUCLEOTIDE SEQUENCE [LARGE SCALE GENOMIC DNA]</scope>
    <source>
        <strain evidence="2">YNDBR</strain>
        <tissue evidence="2">Leaf</tissue>
    </source>
</reference>
<keyword evidence="1" id="KW-0472">Membrane</keyword>
<keyword evidence="1" id="KW-1133">Transmembrane helix</keyword>
<evidence type="ECO:0000256" key="1">
    <source>
        <dbReference type="SAM" id="Phobius"/>
    </source>
</evidence>
<sequence>MCVLRNIKRVVVWVNKKKLFSLTFCIVSFSIFYFLILNIDIRADGSILRHVQFEKSKLVRREVLRR</sequence>
<keyword evidence="1" id="KW-0812">Transmembrane</keyword>
<feature type="transmembrane region" description="Helical" evidence="1">
    <location>
        <begin position="20"/>
        <end position="39"/>
    </location>
</feature>
<evidence type="ECO:0000313" key="2">
    <source>
        <dbReference type="EMBL" id="KAK9113403.1"/>
    </source>
</evidence>
<proteinExistence type="predicted"/>
<organism evidence="2 3">
    <name type="scientific">Stephania yunnanensis</name>
    <dbReference type="NCBI Taxonomy" id="152371"/>
    <lineage>
        <taxon>Eukaryota</taxon>
        <taxon>Viridiplantae</taxon>
        <taxon>Streptophyta</taxon>
        <taxon>Embryophyta</taxon>
        <taxon>Tracheophyta</taxon>
        <taxon>Spermatophyta</taxon>
        <taxon>Magnoliopsida</taxon>
        <taxon>Ranunculales</taxon>
        <taxon>Menispermaceae</taxon>
        <taxon>Menispermoideae</taxon>
        <taxon>Cissampelideae</taxon>
        <taxon>Stephania</taxon>
    </lineage>
</organism>
<dbReference type="Proteomes" id="UP001420932">
    <property type="component" value="Unassembled WGS sequence"/>
</dbReference>
<name>A0AAP0IE35_9MAGN</name>
<protein>
    <submittedName>
        <fullName evidence="2">Uncharacterized protein</fullName>
    </submittedName>
</protein>
<dbReference type="EMBL" id="JBBNAF010000009">
    <property type="protein sequence ID" value="KAK9113403.1"/>
    <property type="molecule type" value="Genomic_DNA"/>
</dbReference>
<gene>
    <name evidence="2" type="ORF">Syun_020200</name>
</gene>
<keyword evidence="3" id="KW-1185">Reference proteome</keyword>
<dbReference type="AlphaFoldDB" id="A0AAP0IE35"/>
<comment type="caution">
    <text evidence="2">The sequence shown here is derived from an EMBL/GenBank/DDBJ whole genome shotgun (WGS) entry which is preliminary data.</text>
</comment>
<accession>A0AAP0IE35</accession>
<evidence type="ECO:0000313" key="3">
    <source>
        <dbReference type="Proteomes" id="UP001420932"/>
    </source>
</evidence>